<dbReference type="PANTHER" id="PTHR45754">
    <property type="entry name" value="METHYLENETETRAHYDROFOLATE REDUCTASE"/>
    <property type="match status" value="1"/>
</dbReference>
<protein>
    <recommendedName>
        <fullName evidence="9">Methylenetetrahydrofolate reductase</fullName>
    </recommendedName>
</protein>
<evidence type="ECO:0000256" key="9">
    <source>
        <dbReference type="RuleBase" id="RU003862"/>
    </source>
</evidence>
<keyword evidence="6 9" id="KW-0560">Oxidoreductase</keyword>
<evidence type="ECO:0000256" key="8">
    <source>
        <dbReference type="ARBA" id="ARBA00048628"/>
    </source>
</evidence>
<dbReference type="SUPFAM" id="SSF51730">
    <property type="entry name" value="FAD-linked oxidoreductase"/>
    <property type="match status" value="1"/>
</dbReference>
<comment type="pathway">
    <text evidence="2 9">One-carbon metabolism; tetrahydrofolate interconversion.</text>
</comment>
<dbReference type="InterPro" id="IPR003171">
    <property type="entry name" value="Mehydrof_redctse-like"/>
</dbReference>
<organism evidence="10 11">
    <name type="scientific">Desulfosarcina ovata subsp. sediminis</name>
    <dbReference type="NCBI Taxonomy" id="885957"/>
    <lineage>
        <taxon>Bacteria</taxon>
        <taxon>Pseudomonadati</taxon>
        <taxon>Thermodesulfobacteriota</taxon>
        <taxon>Desulfobacteria</taxon>
        <taxon>Desulfobacterales</taxon>
        <taxon>Desulfosarcinaceae</taxon>
        <taxon>Desulfosarcina</taxon>
    </lineage>
</organism>
<reference evidence="10 11" key="1">
    <citation type="submission" date="2019-11" db="EMBL/GenBank/DDBJ databases">
        <title>Comparative genomics of hydrocarbon-degrading Desulfosarcina strains.</title>
        <authorList>
            <person name="Watanabe M."/>
            <person name="Kojima H."/>
            <person name="Fukui M."/>
        </authorList>
    </citation>
    <scope>NUCLEOTIDE SEQUENCE [LARGE SCALE GENOMIC DNA]</scope>
    <source>
        <strain evidence="10 11">28bB2T</strain>
    </source>
</reference>
<dbReference type="GO" id="GO:0071949">
    <property type="term" value="F:FAD binding"/>
    <property type="evidence" value="ECO:0007669"/>
    <property type="project" value="TreeGrafter"/>
</dbReference>
<dbReference type="GO" id="GO:0005829">
    <property type="term" value="C:cytosol"/>
    <property type="evidence" value="ECO:0007669"/>
    <property type="project" value="TreeGrafter"/>
</dbReference>
<dbReference type="Gene3D" id="3.20.20.220">
    <property type="match status" value="1"/>
</dbReference>
<evidence type="ECO:0000256" key="7">
    <source>
        <dbReference type="ARBA" id="ARBA00034478"/>
    </source>
</evidence>
<keyword evidence="5 9" id="KW-0274">FAD</keyword>
<dbReference type="GO" id="GO:0009086">
    <property type="term" value="P:methionine biosynthetic process"/>
    <property type="evidence" value="ECO:0007669"/>
    <property type="project" value="TreeGrafter"/>
</dbReference>
<accession>A0A5K7ZJK6</accession>
<dbReference type="RefSeq" id="WP_155310789.1">
    <property type="nucleotide sequence ID" value="NZ_AP021876.1"/>
</dbReference>
<dbReference type="Proteomes" id="UP000425960">
    <property type="component" value="Chromosome"/>
</dbReference>
<comment type="pathway">
    <text evidence="7">Amino-acid biosynthesis; L-methionine biosynthesis via de novo pathway.</text>
</comment>
<dbReference type="GO" id="GO:0106312">
    <property type="term" value="F:methylenetetrahydrofolate reductase (NADH) activity"/>
    <property type="evidence" value="ECO:0007669"/>
    <property type="project" value="UniProtKB-EC"/>
</dbReference>
<name>A0A5K7ZJK6_9BACT</name>
<comment type="cofactor">
    <cofactor evidence="1 9">
        <name>FAD</name>
        <dbReference type="ChEBI" id="CHEBI:57692"/>
    </cofactor>
</comment>
<dbReference type="EMBL" id="AP021876">
    <property type="protein sequence ID" value="BBO82418.1"/>
    <property type="molecule type" value="Genomic_DNA"/>
</dbReference>
<evidence type="ECO:0000256" key="3">
    <source>
        <dbReference type="ARBA" id="ARBA00006743"/>
    </source>
</evidence>
<keyword evidence="4 9" id="KW-0285">Flavoprotein</keyword>
<comment type="similarity">
    <text evidence="3 9">Belongs to the methylenetetrahydrofolate reductase family.</text>
</comment>
<proteinExistence type="inferred from homology"/>
<dbReference type="KEGG" id="dov:DSCO28_29840"/>
<dbReference type="GO" id="GO:0035999">
    <property type="term" value="P:tetrahydrofolate interconversion"/>
    <property type="evidence" value="ECO:0007669"/>
    <property type="project" value="UniProtKB-UniPathway"/>
</dbReference>
<dbReference type="CDD" id="cd00537">
    <property type="entry name" value="MTHFR"/>
    <property type="match status" value="1"/>
</dbReference>
<evidence type="ECO:0000256" key="1">
    <source>
        <dbReference type="ARBA" id="ARBA00001974"/>
    </source>
</evidence>
<sequence>MHVGNLYATQQKPAISFEFFPPRDEKAAEKFGAVVDTLAELSPDYMSITFGAGGSTRDGSYQAVNQLLVEKKIPTVAYIAGFGLAPDEMTHELDRYRDLGVETIFVIRGDKPQDPDFKPHPESFSYASEMIAFIKSRYDFCLGCAGYPEGHIQAQSLEADIGFLKQKQDNGAEYVVTQYCYDNDTFFRYVEKCRSAGVSIPIIPGIMPVYTLKLTQMLSKICGTTITDEMQRGLDQLDATDKDAVLDFGVDFAVEQCRGLLKKGVTGLHFYTMDRSRSTRAILTRLREENLV</sequence>
<evidence type="ECO:0000313" key="11">
    <source>
        <dbReference type="Proteomes" id="UP000425960"/>
    </source>
</evidence>
<dbReference type="PANTHER" id="PTHR45754:SF3">
    <property type="entry name" value="METHYLENETETRAHYDROFOLATE REDUCTASE (NADPH)"/>
    <property type="match status" value="1"/>
</dbReference>
<evidence type="ECO:0000256" key="5">
    <source>
        <dbReference type="ARBA" id="ARBA00022827"/>
    </source>
</evidence>
<dbReference type="UniPathway" id="UPA00193"/>
<dbReference type="InterPro" id="IPR029041">
    <property type="entry name" value="FAD-linked_oxidoreductase-like"/>
</dbReference>
<comment type="catalytic activity">
    <reaction evidence="8">
        <text>(6S)-5-methyl-5,6,7,8-tetrahydrofolate + NAD(+) = (6R)-5,10-methylene-5,6,7,8-tetrahydrofolate + NADH + H(+)</text>
        <dbReference type="Rhea" id="RHEA:19821"/>
        <dbReference type="ChEBI" id="CHEBI:15378"/>
        <dbReference type="ChEBI" id="CHEBI:15636"/>
        <dbReference type="ChEBI" id="CHEBI:18608"/>
        <dbReference type="ChEBI" id="CHEBI:57540"/>
        <dbReference type="ChEBI" id="CHEBI:57945"/>
        <dbReference type="EC" id="1.5.1.54"/>
    </reaction>
    <physiologicalReaction direction="right-to-left" evidence="8">
        <dbReference type="Rhea" id="RHEA:19823"/>
    </physiologicalReaction>
</comment>
<evidence type="ECO:0000256" key="2">
    <source>
        <dbReference type="ARBA" id="ARBA00004777"/>
    </source>
</evidence>
<evidence type="ECO:0000313" key="10">
    <source>
        <dbReference type="EMBL" id="BBO82418.1"/>
    </source>
</evidence>
<evidence type="ECO:0000256" key="4">
    <source>
        <dbReference type="ARBA" id="ARBA00022630"/>
    </source>
</evidence>
<dbReference type="Pfam" id="PF02219">
    <property type="entry name" value="MTHFR"/>
    <property type="match status" value="1"/>
</dbReference>
<dbReference type="AlphaFoldDB" id="A0A5K7ZJK6"/>
<gene>
    <name evidence="10" type="primary">metF</name>
    <name evidence="10" type="ORF">DSCO28_29840</name>
</gene>
<evidence type="ECO:0000256" key="6">
    <source>
        <dbReference type="ARBA" id="ARBA00023002"/>
    </source>
</evidence>